<organism evidence="2 3">
    <name type="scientific">Microbacterium helvum</name>
    <dbReference type="NCBI Taxonomy" id="2773713"/>
    <lineage>
        <taxon>Bacteria</taxon>
        <taxon>Bacillati</taxon>
        <taxon>Actinomycetota</taxon>
        <taxon>Actinomycetes</taxon>
        <taxon>Micrococcales</taxon>
        <taxon>Microbacteriaceae</taxon>
        <taxon>Microbacterium</taxon>
    </lineage>
</organism>
<dbReference type="EMBL" id="JACXZS010000005">
    <property type="protein sequence ID" value="MBD3941941.1"/>
    <property type="molecule type" value="Genomic_DNA"/>
</dbReference>
<sequence>MTAYLLIDPSRLFALHRVGVTRRRQNPKRYSALSTNPPIRPDRRRAPGRFDRLGAQHPRAGDGVTAYSDMTVDELAAARRQLQRRWSAAFADDDLERMDLAMGEIRAISREIADQLTAQSTR</sequence>
<evidence type="ECO:0000313" key="3">
    <source>
        <dbReference type="Proteomes" id="UP000598426"/>
    </source>
</evidence>
<protein>
    <submittedName>
        <fullName evidence="2">Uncharacterized protein</fullName>
    </submittedName>
</protein>
<feature type="region of interest" description="Disordered" evidence="1">
    <location>
        <begin position="24"/>
        <end position="64"/>
    </location>
</feature>
<dbReference type="RefSeq" id="WP_191171557.1">
    <property type="nucleotide sequence ID" value="NZ_JACXZS010000005.1"/>
</dbReference>
<reference evidence="2 3" key="1">
    <citation type="submission" date="2020-09" db="EMBL/GenBank/DDBJ databases">
        <title>Isolation and identification of active actinomycetes.</title>
        <authorList>
            <person name="Li X."/>
        </authorList>
    </citation>
    <scope>NUCLEOTIDE SEQUENCE [LARGE SCALE GENOMIC DNA]</scope>
    <source>
        <strain evidence="2 3">NEAU-LLC</strain>
    </source>
</reference>
<feature type="compositionally biased region" description="Basic and acidic residues" evidence="1">
    <location>
        <begin position="40"/>
        <end position="54"/>
    </location>
</feature>
<keyword evidence="3" id="KW-1185">Reference proteome</keyword>
<proteinExistence type="predicted"/>
<gene>
    <name evidence="2" type="ORF">IF188_09565</name>
</gene>
<name>A0ABR8NMQ9_9MICO</name>
<dbReference type="Proteomes" id="UP000598426">
    <property type="component" value="Unassembled WGS sequence"/>
</dbReference>
<evidence type="ECO:0000256" key="1">
    <source>
        <dbReference type="SAM" id="MobiDB-lite"/>
    </source>
</evidence>
<comment type="caution">
    <text evidence="2">The sequence shown here is derived from an EMBL/GenBank/DDBJ whole genome shotgun (WGS) entry which is preliminary data.</text>
</comment>
<evidence type="ECO:0000313" key="2">
    <source>
        <dbReference type="EMBL" id="MBD3941941.1"/>
    </source>
</evidence>
<accession>A0ABR8NMQ9</accession>